<gene>
    <name evidence="7" type="ORF">ACFPZF_13375</name>
</gene>
<evidence type="ECO:0000256" key="3">
    <source>
        <dbReference type="ARBA" id="ARBA00023027"/>
    </source>
</evidence>
<accession>A0ABW0V993</accession>
<dbReference type="Pfam" id="PF00389">
    <property type="entry name" value="2-Hacid_dh"/>
    <property type="match status" value="1"/>
</dbReference>
<proteinExistence type="inferred from homology"/>
<dbReference type="RefSeq" id="WP_346147597.1">
    <property type="nucleotide sequence ID" value="NZ_BAAAUA010000037.1"/>
</dbReference>
<keyword evidence="8" id="KW-1185">Reference proteome</keyword>
<dbReference type="Pfam" id="PF02826">
    <property type="entry name" value="2-Hacid_dh_C"/>
    <property type="match status" value="1"/>
</dbReference>
<dbReference type="PROSITE" id="PS00671">
    <property type="entry name" value="D_2_HYDROXYACID_DH_3"/>
    <property type="match status" value="1"/>
</dbReference>
<dbReference type="InterPro" id="IPR006140">
    <property type="entry name" value="D-isomer_DH_NAD-bd"/>
</dbReference>
<evidence type="ECO:0000313" key="7">
    <source>
        <dbReference type="EMBL" id="MFC5642337.1"/>
    </source>
</evidence>
<protein>
    <submittedName>
        <fullName evidence="7">2-hydroxyacid dehydrogenase</fullName>
    </submittedName>
</protein>
<dbReference type="InterPro" id="IPR006139">
    <property type="entry name" value="D-isomer_2_OHA_DH_cat_dom"/>
</dbReference>
<comment type="similarity">
    <text evidence="1 4">Belongs to the D-isomer specific 2-hydroxyacid dehydrogenase family.</text>
</comment>
<dbReference type="Proteomes" id="UP001596066">
    <property type="component" value="Unassembled WGS sequence"/>
</dbReference>
<keyword evidence="2 4" id="KW-0560">Oxidoreductase</keyword>
<dbReference type="EMBL" id="JBHSOC010000018">
    <property type="protein sequence ID" value="MFC5642337.1"/>
    <property type="molecule type" value="Genomic_DNA"/>
</dbReference>
<reference evidence="8" key="1">
    <citation type="journal article" date="2019" name="Int. J. Syst. Evol. Microbiol.">
        <title>The Global Catalogue of Microorganisms (GCM) 10K type strain sequencing project: providing services to taxonomists for standard genome sequencing and annotation.</title>
        <authorList>
            <consortium name="The Broad Institute Genomics Platform"/>
            <consortium name="The Broad Institute Genome Sequencing Center for Infectious Disease"/>
            <person name="Wu L."/>
            <person name="Ma J."/>
        </authorList>
    </citation>
    <scope>NUCLEOTIDE SEQUENCE [LARGE SCALE GENOMIC DNA]</scope>
    <source>
        <strain evidence="8">CGMCC 4.1622</strain>
    </source>
</reference>
<evidence type="ECO:0000256" key="1">
    <source>
        <dbReference type="ARBA" id="ARBA00005854"/>
    </source>
</evidence>
<feature type="domain" description="D-isomer specific 2-hydroxyacid dehydrogenase catalytic" evidence="5">
    <location>
        <begin position="56"/>
        <end position="306"/>
    </location>
</feature>
<dbReference type="InterPro" id="IPR050223">
    <property type="entry name" value="D-isomer_2-hydroxyacid_DH"/>
</dbReference>
<evidence type="ECO:0000256" key="2">
    <source>
        <dbReference type="ARBA" id="ARBA00023002"/>
    </source>
</evidence>
<dbReference type="SUPFAM" id="SSF52283">
    <property type="entry name" value="Formate/glycerate dehydrogenase catalytic domain-like"/>
    <property type="match status" value="1"/>
</dbReference>
<dbReference type="PANTHER" id="PTHR10996">
    <property type="entry name" value="2-HYDROXYACID DEHYDROGENASE-RELATED"/>
    <property type="match status" value="1"/>
</dbReference>
<dbReference type="InterPro" id="IPR029753">
    <property type="entry name" value="D-isomer_DH_CS"/>
</dbReference>
<name>A0ABW0V993_9ACTN</name>
<dbReference type="PANTHER" id="PTHR10996:SF178">
    <property type="entry name" value="2-HYDROXYACID DEHYDROGENASE YGL185C-RELATED"/>
    <property type="match status" value="1"/>
</dbReference>
<evidence type="ECO:0000313" key="8">
    <source>
        <dbReference type="Proteomes" id="UP001596066"/>
    </source>
</evidence>
<keyword evidence="3" id="KW-0520">NAD</keyword>
<sequence length="309" mass="32232">MSGPRVLLPWAPGEVGGLPEGWAAAVWDGTGDPPGEAVLRTVELFVVPYTFTAAALPLLARMPRLRVLQSLSAGVDDLAPSVPAGVTLCNARGVHDASTAELAVALVLASLRGIPGFVVDQQAHRWSDGFWPALAGRSVLIVGHGSIGAAVEARLAAFECDIVRVARTARESPGGPVHAFGELPRLLGTADVVVLTVPLAPGTRGLVDAGFLARMKDGALLVNVARGPVVDTDALVRELRSGRLRAALDVTDPEPLPADHPLWSAPNVLITPHVGGQTSAFEPRARALVRTQLERFTAGLPPVNVVLGR</sequence>
<dbReference type="SUPFAM" id="SSF51735">
    <property type="entry name" value="NAD(P)-binding Rossmann-fold domains"/>
    <property type="match status" value="1"/>
</dbReference>
<evidence type="ECO:0000256" key="4">
    <source>
        <dbReference type="RuleBase" id="RU003719"/>
    </source>
</evidence>
<dbReference type="Gene3D" id="3.40.50.720">
    <property type="entry name" value="NAD(P)-binding Rossmann-like Domain"/>
    <property type="match status" value="2"/>
</dbReference>
<comment type="caution">
    <text evidence="7">The sequence shown here is derived from an EMBL/GenBank/DDBJ whole genome shotgun (WGS) entry which is preliminary data.</text>
</comment>
<dbReference type="InterPro" id="IPR036291">
    <property type="entry name" value="NAD(P)-bd_dom_sf"/>
</dbReference>
<evidence type="ECO:0000259" key="5">
    <source>
        <dbReference type="Pfam" id="PF00389"/>
    </source>
</evidence>
<feature type="domain" description="D-isomer specific 2-hydroxyacid dehydrogenase NAD-binding" evidence="6">
    <location>
        <begin position="104"/>
        <end position="275"/>
    </location>
</feature>
<dbReference type="CDD" id="cd12166">
    <property type="entry name" value="2-Hacid_dh_7"/>
    <property type="match status" value="1"/>
</dbReference>
<organism evidence="7 8">
    <name type="scientific">Kitasatospora cinereorecta</name>
    <dbReference type="NCBI Taxonomy" id="285560"/>
    <lineage>
        <taxon>Bacteria</taxon>
        <taxon>Bacillati</taxon>
        <taxon>Actinomycetota</taxon>
        <taxon>Actinomycetes</taxon>
        <taxon>Kitasatosporales</taxon>
        <taxon>Streptomycetaceae</taxon>
        <taxon>Kitasatospora</taxon>
    </lineage>
</organism>
<evidence type="ECO:0000259" key="6">
    <source>
        <dbReference type="Pfam" id="PF02826"/>
    </source>
</evidence>